<dbReference type="AlphaFoldDB" id="A0A4C1X7F5"/>
<feature type="transmembrane region" description="Helical" evidence="1">
    <location>
        <begin position="160"/>
        <end position="185"/>
    </location>
</feature>
<reference evidence="2 3" key="1">
    <citation type="journal article" date="2019" name="Commun. Biol.">
        <title>The bagworm genome reveals a unique fibroin gene that provides high tensile strength.</title>
        <authorList>
            <person name="Kono N."/>
            <person name="Nakamura H."/>
            <person name="Ohtoshi R."/>
            <person name="Tomita M."/>
            <person name="Numata K."/>
            <person name="Arakawa K."/>
        </authorList>
    </citation>
    <scope>NUCLEOTIDE SEQUENCE [LARGE SCALE GENOMIC DNA]</scope>
</reference>
<proteinExistence type="predicted"/>
<keyword evidence="1" id="KW-1133">Transmembrane helix</keyword>
<feature type="transmembrane region" description="Helical" evidence="1">
    <location>
        <begin position="108"/>
        <end position="129"/>
    </location>
</feature>
<protein>
    <submittedName>
        <fullName evidence="2">Uncharacterized protein</fullName>
    </submittedName>
</protein>
<dbReference type="Proteomes" id="UP000299102">
    <property type="component" value="Unassembled WGS sequence"/>
</dbReference>
<dbReference type="EMBL" id="BGZK01000768">
    <property type="protein sequence ID" value="GBP59718.1"/>
    <property type="molecule type" value="Genomic_DNA"/>
</dbReference>
<sequence>MLPRSDPVTLSLQHLDLARSSDGERHIDEDRKKALVLRRLKLAAKQAEANFIRVDNSIETGKRLSEIRLALWVRVREEDPACRRRVREGKGARQTGAVTRYVTKRGGVMGFMMPLDWIFILPSLLNWSLSWLNFDYVTFPTRRLNPPSSAPKTYSTSLPLLISVIVPLVENTAITVLMAGVLLTARFMRNFLPCR</sequence>
<keyword evidence="1" id="KW-0472">Membrane</keyword>
<organism evidence="2 3">
    <name type="scientific">Eumeta variegata</name>
    <name type="common">Bagworm moth</name>
    <name type="synonym">Eumeta japonica</name>
    <dbReference type="NCBI Taxonomy" id="151549"/>
    <lineage>
        <taxon>Eukaryota</taxon>
        <taxon>Metazoa</taxon>
        <taxon>Ecdysozoa</taxon>
        <taxon>Arthropoda</taxon>
        <taxon>Hexapoda</taxon>
        <taxon>Insecta</taxon>
        <taxon>Pterygota</taxon>
        <taxon>Neoptera</taxon>
        <taxon>Endopterygota</taxon>
        <taxon>Lepidoptera</taxon>
        <taxon>Glossata</taxon>
        <taxon>Ditrysia</taxon>
        <taxon>Tineoidea</taxon>
        <taxon>Psychidae</taxon>
        <taxon>Oiketicinae</taxon>
        <taxon>Eumeta</taxon>
    </lineage>
</organism>
<gene>
    <name evidence="2" type="ORF">EVAR_48687_1</name>
</gene>
<evidence type="ECO:0000313" key="3">
    <source>
        <dbReference type="Proteomes" id="UP000299102"/>
    </source>
</evidence>
<evidence type="ECO:0000256" key="1">
    <source>
        <dbReference type="SAM" id="Phobius"/>
    </source>
</evidence>
<evidence type="ECO:0000313" key="2">
    <source>
        <dbReference type="EMBL" id="GBP59718.1"/>
    </source>
</evidence>
<name>A0A4C1X7F5_EUMVA</name>
<accession>A0A4C1X7F5</accession>
<comment type="caution">
    <text evidence="2">The sequence shown here is derived from an EMBL/GenBank/DDBJ whole genome shotgun (WGS) entry which is preliminary data.</text>
</comment>
<keyword evidence="1" id="KW-0812">Transmembrane</keyword>
<keyword evidence="3" id="KW-1185">Reference proteome</keyword>